<comment type="caution">
    <text evidence="1">The sequence shown here is derived from an EMBL/GenBank/DDBJ whole genome shotgun (WGS) entry which is preliminary data.</text>
</comment>
<dbReference type="AlphaFoldDB" id="A0ABD1SSR2"/>
<proteinExistence type="predicted"/>
<protein>
    <submittedName>
        <fullName evidence="1">Uncharacterized protein</fullName>
    </submittedName>
</protein>
<evidence type="ECO:0000313" key="1">
    <source>
        <dbReference type="EMBL" id="KAL2503734.1"/>
    </source>
</evidence>
<dbReference type="Proteomes" id="UP001604336">
    <property type="component" value="Unassembled WGS sequence"/>
</dbReference>
<gene>
    <name evidence="1" type="ORF">Adt_19355</name>
</gene>
<dbReference type="EMBL" id="JBFOLK010000006">
    <property type="protein sequence ID" value="KAL2503734.1"/>
    <property type="molecule type" value="Genomic_DNA"/>
</dbReference>
<keyword evidence="2" id="KW-1185">Reference proteome</keyword>
<evidence type="ECO:0000313" key="2">
    <source>
        <dbReference type="Proteomes" id="UP001604336"/>
    </source>
</evidence>
<accession>A0ABD1SSR2</accession>
<sequence length="100" mass="11278">MPPPPSCRLDQKIKFYKKEILPMNLKYHSIKVKNNWWRKLEANILVEEAGGGGEIYKATAELWFAGVNFSQVPVKILDFEQSSERKGKRALTIGVGSISG</sequence>
<organism evidence="1 2">
    <name type="scientific">Abeliophyllum distichum</name>
    <dbReference type="NCBI Taxonomy" id="126358"/>
    <lineage>
        <taxon>Eukaryota</taxon>
        <taxon>Viridiplantae</taxon>
        <taxon>Streptophyta</taxon>
        <taxon>Embryophyta</taxon>
        <taxon>Tracheophyta</taxon>
        <taxon>Spermatophyta</taxon>
        <taxon>Magnoliopsida</taxon>
        <taxon>eudicotyledons</taxon>
        <taxon>Gunneridae</taxon>
        <taxon>Pentapetalae</taxon>
        <taxon>asterids</taxon>
        <taxon>lamiids</taxon>
        <taxon>Lamiales</taxon>
        <taxon>Oleaceae</taxon>
        <taxon>Forsythieae</taxon>
        <taxon>Abeliophyllum</taxon>
    </lineage>
</organism>
<name>A0ABD1SSR2_9LAMI</name>
<reference evidence="2" key="1">
    <citation type="submission" date="2024-07" db="EMBL/GenBank/DDBJ databases">
        <title>Two chromosome-level genome assemblies of Korean endemic species Abeliophyllum distichum and Forsythia ovata (Oleaceae).</title>
        <authorList>
            <person name="Jang H."/>
        </authorList>
    </citation>
    <scope>NUCLEOTIDE SEQUENCE [LARGE SCALE GENOMIC DNA]</scope>
</reference>